<keyword evidence="2" id="KW-1185">Reference proteome</keyword>
<comment type="caution">
    <text evidence="1">The sequence shown here is derived from an EMBL/GenBank/DDBJ whole genome shotgun (WGS) entry which is preliminary data.</text>
</comment>
<gene>
    <name evidence="1" type="ORF">ACJ72_06856</name>
</gene>
<sequence>MVAEAIESGEHRWKNLIKAAFENDGRAHLSLCFEHVLRTMRRDHATPEDQRLLQKEGMRAEHWYSKNESSSTQMSNQPSNGYRRMAGLPEDGIKKLIGIILNYKFLYTVPPFLSKTQSNLHENKASAHSHYFQHVYIKLIMLNSFFGVKILRNRMLLKLPGRDGETSNTKECFKNAS</sequence>
<dbReference type="AlphaFoldDB" id="A0A1B7NPS5"/>
<dbReference type="EMBL" id="LGUA01001284">
    <property type="protein sequence ID" value="OAX78831.1"/>
    <property type="molecule type" value="Genomic_DNA"/>
</dbReference>
<organism evidence="1 2">
    <name type="scientific">Emergomyces africanus</name>
    <dbReference type="NCBI Taxonomy" id="1955775"/>
    <lineage>
        <taxon>Eukaryota</taxon>
        <taxon>Fungi</taxon>
        <taxon>Dikarya</taxon>
        <taxon>Ascomycota</taxon>
        <taxon>Pezizomycotina</taxon>
        <taxon>Eurotiomycetes</taxon>
        <taxon>Eurotiomycetidae</taxon>
        <taxon>Onygenales</taxon>
        <taxon>Ajellomycetaceae</taxon>
        <taxon>Emergomyces</taxon>
    </lineage>
</organism>
<dbReference type="Proteomes" id="UP000091918">
    <property type="component" value="Unassembled WGS sequence"/>
</dbReference>
<evidence type="ECO:0000313" key="1">
    <source>
        <dbReference type="EMBL" id="OAX78831.1"/>
    </source>
</evidence>
<protein>
    <submittedName>
        <fullName evidence="1">Uncharacterized protein</fullName>
    </submittedName>
</protein>
<accession>A0A1B7NPS5</accession>
<evidence type="ECO:0000313" key="2">
    <source>
        <dbReference type="Proteomes" id="UP000091918"/>
    </source>
</evidence>
<reference evidence="1 2" key="1">
    <citation type="submission" date="2015-07" db="EMBL/GenBank/DDBJ databases">
        <title>Emmonsia species relationships and genome sequence.</title>
        <authorList>
            <person name="Cuomo C.A."/>
            <person name="Schwartz I.S."/>
            <person name="Kenyon C."/>
            <person name="de Hoog G.S."/>
            <person name="Govender N.P."/>
            <person name="Botha A."/>
            <person name="Moreno L."/>
            <person name="de Vries M."/>
            <person name="Munoz J.F."/>
            <person name="Stielow J.B."/>
        </authorList>
    </citation>
    <scope>NUCLEOTIDE SEQUENCE [LARGE SCALE GENOMIC DNA]</scope>
    <source>
        <strain evidence="1 2">CBS 136260</strain>
    </source>
</reference>
<proteinExistence type="predicted"/>
<name>A0A1B7NPS5_9EURO</name>